<keyword evidence="2" id="KW-0805">Transcription regulation</keyword>
<dbReference type="InterPro" id="IPR051439">
    <property type="entry name" value="XlnR/Xlr1"/>
</dbReference>
<evidence type="ECO:0000256" key="5">
    <source>
        <dbReference type="ARBA" id="ARBA00023242"/>
    </source>
</evidence>
<protein>
    <recommendedName>
        <fullName evidence="7">Zn(2)-C6 fungal-type domain-containing protein</fullName>
    </recommendedName>
</protein>
<dbReference type="InterPro" id="IPR001138">
    <property type="entry name" value="Zn2Cys6_DnaBD"/>
</dbReference>
<proteinExistence type="predicted"/>
<evidence type="ECO:0000259" key="7">
    <source>
        <dbReference type="PROSITE" id="PS50048"/>
    </source>
</evidence>
<evidence type="ECO:0000313" key="8">
    <source>
        <dbReference type="EMBL" id="PMD45645.1"/>
    </source>
</evidence>
<dbReference type="Gene3D" id="4.10.240.10">
    <property type="entry name" value="Zn(2)-C6 fungal-type DNA-binding domain"/>
    <property type="match status" value="1"/>
</dbReference>
<reference evidence="8 9" key="1">
    <citation type="submission" date="2016-04" db="EMBL/GenBank/DDBJ databases">
        <title>A degradative enzymes factory behind the ericoid mycorrhizal symbiosis.</title>
        <authorList>
            <consortium name="DOE Joint Genome Institute"/>
            <person name="Martino E."/>
            <person name="Morin E."/>
            <person name="Grelet G."/>
            <person name="Kuo A."/>
            <person name="Kohler A."/>
            <person name="Daghino S."/>
            <person name="Barry K."/>
            <person name="Choi C."/>
            <person name="Cichocki N."/>
            <person name="Clum A."/>
            <person name="Copeland A."/>
            <person name="Hainaut M."/>
            <person name="Haridas S."/>
            <person name="Labutti K."/>
            <person name="Lindquist E."/>
            <person name="Lipzen A."/>
            <person name="Khouja H.-R."/>
            <person name="Murat C."/>
            <person name="Ohm R."/>
            <person name="Olson A."/>
            <person name="Spatafora J."/>
            <person name="Veneault-Fourrey C."/>
            <person name="Henrissat B."/>
            <person name="Grigoriev I."/>
            <person name="Martin F."/>
            <person name="Perotto S."/>
        </authorList>
    </citation>
    <scope>NUCLEOTIDE SEQUENCE [LARGE SCALE GENOMIC DNA]</scope>
    <source>
        <strain evidence="8 9">F</strain>
    </source>
</reference>
<dbReference type="EMBL" id="KZ613940">
    <property type="protein sequence ID" value="PMD45645.1"/>
    <property type="molecule type" value="Genomic_DNA"/>
</dbReference>
<sequence length="158" mass="18009">MERRNLAACDQCHRLKLKCVPLLHECRRCSRLGLQCKTDRERRKRGRKPTAKDSPGSDQSRSSLGGIEYPVLQCLIDSGVCEARQPVDRKTESLPPLCSIWAASRMLDHLYASPNQEFYSGIIRKSRLLDTQNPRPTSPALLCSMLCMSRENFHHVND</sequence>
<gene>
    <name evidence="8" type="ORF">L207DRAFT_258347</name>
</gene>
<dbReference type="GO" id="GO:0000981">
    <property type="term" value="F:DNA-binding transcription factor activity, RNA polymerase II-specific"/>
    <property type="evidence" value="ECO:0007669"/>
    <property type="project" value="InterPro"/>
</dbReference>
<dbReference type="CDD" id="cd00067">
    <property type="entry name" value="GAL4"/>
    <property type="match status" value="1"/>
</dbReference>
<name>A0A2J6S4F5_HYAVF</name>
<evidence type="ECO:0000256" key="2">
    <source>
        <dbReference type="ARBA" id="ARBA00023015"/>
    </source>
</evidence>
<feature type="domain" description="Zn(2)-C6 fungal-type" evidence="7">
    <location>
        <begin position="8"/>
        <end position="38"/>
    </location>
</feature>
<keyword evidence="9" id="KW-1185">Reference proteome</keyword>
<dbReference type="GO" id="GO:0003677">
    <property type="term" value="F:DNA binding"/>
    <property type="evidence" value="ECO:0007669"/>
    <property type="project" value="UniProtKB-KW"/>
</dbReference>
<evidence type="ECO:0000256" key="1">
    <source>
        <dbReference type="ARBA" id="ARBA00022833"/>
    </source>
</evidence>
<keyword evidence="5" id="KW-0539">Nucleus</keyword>
<keyword evidence="1" id="KW-0862">Zinc</keyword>
<dbReference type="PANTHER" id="PTHR47663:SF1">
    <property type="entry name" value="XYLANOLYTIC TRANSCRIPTIONAL ACTIVATOR XLNR-RELATED"/>
    <property type="match status" value="1"/>
</dbReference>
<dbReference type="AlphaFoldDB" id="A0A2J6S4F5"/>
<dbReference type="Pfam" id="PF00172">
    <property type="entry name" value="Zn_clus"/>
    <property type="match status" value="1"/>
</dbReference>
<dbReference type="PROSITE" id="PS00463">
    <property type="entry name" value="ZN2_CY6_FUNGAL_1"/>
    <property type="match status" value="1"/>
</dbReference>
<keyword evidence="3" id="KW-0238">DNA-binding</keyword>
<dbReference type="PROSITE" id="PS50048">
    <property type="entry name" value="ZN2_CY6_FUNGAL_2"/>
    <property type="match status" value="1"/>
</dbReference>
<evidence type="ECO:0000256" key="6">
    <source>
        <dbReference type="SAM" id="MobiDB-lite"/>
    </source>
</evidence>
<dbReference type="SUPFAM" id="SSF57701">
    <property type="entry name" value="Zn2/Cys6 DNA-binding domain"/>
    <property type="match status" value="1"/>
</dbReference>
<evidence type="ECO:0000256" key="3">
    <source>
        <dbReference type="ARBA" id="ARBA00023125"/>
    </source>
</evidence>
<dbReference type="InterPro" id="IPR036864">
    <property type="entry name" value="Zn2-C6_fun-type_DNA-bd_sf"/>
</dbReference>
<evidence type="ECO:0000313" key="9">
    <source>
        <dbReference type="Proteomes" id="UP000235786"/>
    </source>
</evidence>
<dbReference type="OrthoDB" id="4137815at2759"/>
<feature type="region of interest" description="Disordered" evidence="6">
    <location>
        <begin position="40"/>
        <end position="65"/>
    </location>
</feature>
<organism evidence="8 9">
    <name type="scientific">Hyaloscypha variabilis (strain UAMH 11265 / GT02V1 / F)</name>
    <name type="common">Meliniomyces variabilis</name>
    <dbReference type="NCBI Taxonomy" id="1149755"/>
    <lineage>
        <taxon>Eukaryota</taxon>
        <taxon>Fungi</taxon>
        <taxon>Dikarya</taxon>
        <taxon>Ascomycota</taxon>
        <taxon>Pezizomycotina</taxon>
        <taxon>Leotiomycetes</taxon>
        <taxon>Helotiales</taxon>
        <taxon>Hyaloscyphaceae</taxon>
        <taxon>Hyaloscypha</taxon>
        <taxon>Hyaloscypha variabilis</taxon>
    </lineage>
</organism>
<evidence type="ECO:0000256" key="4">
    <source>
        <dbReference type="ARBA" id="ARBA00023163"/>
    </source>
</evidence>
<dbReference type="PANTHER" id="PTHR47663">
    <property type="entry name" value="XYLANOLYTIC TRANSCRIPTIONAL ACTIVATOR XLNR-RELATED"/>
    <property type="match status" value="1"/>
</dbReference>
<dbReference type="Proteomes" id="UP000235786">
    <property type="component" value="Unassembled WGS sequence"/>
</dbReference>
<dbReference type="SMART" id="SM00066">
    <property type="entry name" value="GAL4"/>
    <property type="match status" value="1"/>
</dbReference>
<dbReference type="GO" id="GO:0008270">
    <property type="term" value="F:zinc ion binding"/>
    <property type="evidence" value="ECO:0007669"/>
    <property type="project" value="InterPro"/>
</dbReference>
<accession>A0A2J6S4F5</accession>
<keyword evidence="4" id="KW-0804">Transcription</keyword>